<evidence type="ECO:0000256" key="1">
    <source>
        <dbReference type="ARBA" id="ARBA00004496"/>
    </source>
</evidence>
<dbReference type="InterPro" id="IPR013822">
    <property type="entry name" value="Signal_recog_particl_SRP54_hlx"/>
</dbReference>
<proteinExistence type="predicted"/>
<evidence type="ECO:0000313" key="3">
    <source>
        <dbReference type="EMBL" id="OEL14843.1"/>
    </source>
</evidence>
<dbReference type="EMBL" id="LWDX02068854">
    <property type="protein sequence ID" value="OEL14843.1"/>
    <property type="molecule type" value="Genomic_DNA"/>
</dbReference>
<dbReference type="OrthoDB" id="10250817at2759"/>
<comment type="subcellular location">
    <subcellularLocation>
        <location evidence="1">Cytoplasm</location>
    </subcellularLocation>
</comment>
<evidence type="ECO:0000313" key="4">
    <source>
        <dbReference type="Proteomes" id="UP000095767"/>
    </source>
</evidence>
<dbReference type="InterPro" id="IPR042101">
    <property type="entry name" value="SRP54_N_sf"/>
</dbReference>
<dbReference type="PANTHER" id="PTHR11564:SF31">
    <property type="entry name" value="SIGNAL RECOGNITION PARTICLE 54 KDA PROTEIN"/>
    <property type="match status" value="1"/>
</dbReference>
<accession>A0A1E5UPQ2</accession>
<dbReference type="GO" id="GO:0003924">
    <property type="term" value="F:GTPase activity"/>
    <property type="evidence" value="ECO:0007669"/>
    <property type="project" value="InterPro"/>
</dbReference>
<dbReference type="GO" id="GO:0005525">
    <property type="term" value="F:GTP binding"/>
    <property type="evidence" value="ECO:0007669"/>
    <property type="project" value="InterPro"/>
</dbReference>
<dbReference type="PANTHER" id="PTHR11564">
    <property type="entry name" value="SIGNAL RECOGNITION PARTICLE 54K PROTEIN SRP54"/>
    <property type="match status" value="1"/>
</dbReference>
<organism evidence="3 4">
    <name type="scientific">Dichanthelium oligosanthes</name>
    <dbReference type="NCBI Taxonomy" id="888268"/>
    <lineage>
        <taxon>Eukaryota</taxon>
        <taxon>Viridiplantae</taxon>
        <taxon>Streptophyta</taxon>
        <taxon>Embryophyta</taxon>
        <taxon>Tracheophyta</taxon>
        <taxon>Spermatophyta</taxon>
        <taxon>Magnoliopsida</taxon>
        <taxon>Liliopsida</taxon>
        <taxon>Poales</taxon>
        <taxon>Poaceae</taxon>
        <taxon>PACMAD clade</taxon>
        <taxon>Panicoideae</taxon>
        <taxon>Panicodae</taxon>
        <taxon>Paniceae</taxon>
        <taxon>Dichantheliinae</taxon>
        <taxon>Dichanthelium</taxon>
    </lineage>
</organism>
<dbReference type="GO" id="GO:0030942">
    <property type="term" value="F:endoplasmic reticulum signal peptide binding"/>
    <property type="evidence" value="ECO:0007669"/>
    <property type="project" value="TreeGrafter"/>
</dbReference>
<name>A0A1E5UPQ2_9POAL</name>
<dbReference type="InterPro" id="IPR022941">
    <property type="entry name" value="SRP54"/>
</dbReference>
<dbReference type="InterPro" id="IPR036225">
    <property type="entry name" value="SRP/SRP_N"/>
</dbReference>
<dbReference type="GO" id="GO:0005786">
    <property type="term" value="C:signal recognition particle, endoplasmic reticulum targeting"/>
    <property type="evidence" value="ECO:0007669"/>
    <property type="project" value="TreeGrafter"/>
</dbReference>
<dbReference type="Pfam" id="PF02881">
    <property type="entry name" value="SRP54_N"/>
    <property type="match status" value="1"/>
</dbReference>
<dbReference type="AlphaFoldDB" id="A0A1E5UPQ2"/>
<dbReference type="STRING" id="888268.A0A1E5UPQ2"/>
<protein>
    <submittedName>
        <fullName evidence="3">Signal recognition particle 54 kDa protein 1</fullName>
    </submittedName>
</protein>
<keyword evidence="4" id="KW-1185">Reference proteome</keyword>
<reference evidence="3 4" key="1">
    <citation type="submission" date="2016-09" db="EMBL/GenBank/DDBJ databases">
        <title>The draft genome of Dichanthelium oligosanthes: A C3 panicoid grass species.</title>
        <authorList>
            <person name="Studer A.J."/>
            <person name="Schnable J.C."/>
            <person name="Brutnell T.P."/>
        </authorList>
    </citation>
    <scope>NUCLEOTIDE SEQUENCE [LARGE SCALE GENOMIC DNA]</scope>
    <source>
        <strain evidence="4">cv. Kellogg 1175</strain>
        <tissue evidence="3">Leaf</tissue>
    </source>
</reference>
<dbReference type="Proteomes" id="UP000095767">
    <property type="component" value="Unassembled WGS sequence"/>
</dbReference>
<evidence type="ECO:0000259" key="2">
    <source>
        <dbReference type="Pfam" id="PF02881"/>
    </source>
</evidence>
<dbReference type="Gene3D" id="1.20.120.140">
    <property type="entry name" value="Signal recognition particle SRP54, nucleotide-binding domain"/>
    <property type="match status" value="1"/>
</dbReference>
<dbReference type="Gene3D" id="3.30.780.10">
    <property type="entry name" value="SUI1-like domain"/>
    <property type="match status" value="1"/>
</dbReference>
<dbReference type="GO" id="GO:0008312">
    <property type="term" value="F:7S RNA binding"/>
    <property type="evidence" value="ECO:0007669"/>
    <property type="project" value="TreeGrafter"/>
</dbReference>
<feature type="domain" description="Signal recognition particle SRP54 helical bundle" evidence="2">
    <location>
        <begin position="6"/>
        <end position="58"/>
    </location>
</feature>
<dbReference type="SUPFAM" id="SSF47364">
    <property type="entry name" value="Domain of the SRP/SRP receptor G-proteins"/>
    <property type="match status" value="1"/>
</dbReference>
<gene>
    <name evidence="3" type="ORF">BAE44_0024138</name>
</gene>
<dbReference type="GO" id="GO:0006616">
    <property type="term" value="P:SRP-dependent cotranslational protein targeting to membrane, translocation"/>
    <property type="evidence" value="ECO:0007669"/>
    <property type="project" value="TreeGrafter"/>
</dbReference>
<dbReference type="GO" id="GO:0005829">
    <property type="term" value="C:cytosol"/>
    <property type="evidence" value="ECO:0007669"/>
    <property type="project" value="TreeGrafter"/>
</dbReference>
<sequence>MVLVELGGSIARALAQMSAATIVDDKAPTDCLNEISRALLQADVCFETVRAVQSNIKAMQRAVAGELCRMLDLGKPPLALVKGKPSVVMFIGLQGSGNTRGRPSPRWPRRGWPAAARLPRVARYPRKAAGVGELLLTSFDPFADTERGDDEDGGAPVAPRDDLVHLRTQQRNGRKSLTMV</sequence>
<comment type="caution">
    <text evidence="3">The sequence shown here is derived from an EMBL/GenBank/DDBJ whole genome shotgun (WGS) entry which is preliminary data.</text>
</comment>